<dbReference type="EMBL" id="CP120630">
    <property type="protein sequence ID" value="WEW61236.1"/>
    <property type="molecule type" value="Genomic_DNA"/>
</dbReference>
<evidence type="ECO:0000259" key="7">
    <source>
        <dbReference type="Pfam" id="PF04182"/>
    </source>
</evidence>
<feature type="region of interest" description="Disordered" evidence="6">
    <location>
        <begin position="580"/>
        <end position="601"/>
    </location>
</feature>
<dbReference type="GO" id="GO:0005634">
    <property type="term" value="C:nucleus"/>
    <property type="evidence" value="ECO:0007669"/>
    <property type="project" value="UniProtKB-SubCell"/>
</dbReference>
<keyword evidence="2" id="KW-0597">Phosphoprotein</keyword>
<feature type="compositionally biased region" description="Polar residues" evidence="6">
    <location>
        <begin position="1023"/>
        <end position="1035"/>
    </location>
</feature>
<evidence type="ECO:0000256" key="1">
    <source>
        <dbReference type="ARBA" id="ARBA00004123"/>
    </source>
</evidence>
<dbReference type="PANTHER" id="PTHR15180">
    <property type="entry name" value="GENERAL TRANSCRIPTION FACTOR 3C POLYPEPTIDE 1"/>
    <property type="match status" value="1"/>
</dbReference>
<dbReference type="InterPro" id="IPR035625">
    <property type="entry name" value="Tfc3-like_eWH"/>
</dbReference>
<feature type="domain" description="Transcription factor tau subunit sfc3/Tfc3 C-terminal" evidence="8">
    <location>
        <begin position="1499"/>
        <end position="1930"/>
    </location>
</feature>
<feature type="region of interest" description="Disordered" evidence="6">
    <location>
        <begin position="716"/>
        <end position="737"/>
    </location>
</feature>
<evidence type="ECO:0000256" key="2">
    <source>
        <dbReference type="ARBA" id="ARBA00022553"/>
    </source>
</evidence>
<feature type="region of interest" description="Disordered" evidence="6">
    <location>
        <begin position="346"/>
        <end position="376"/>
    </location>
</feature>
<dbReference type="GO" id="GO:0000127">
    <property type="term" value="C:transcription factor TFIIIC complex"/>
    <property type="evidence" value="ECO:0007669"/>
    <property type="project" value="InterPro"/>
</dbReference>
<evidence type="ECO:0008006" key="11">
    <source>
        <dbReference type="Google" id="ProtNLM"/>
    </source>
</evidence>
<dbReference type="InterPro" id="IPR044210">
    <property type="entry name" value="Tfc3-like"/>
</dbReference>
<sequence length="1980" mass="222272">MAKSLRNVIESVLEEISLCGDRGASPAEVLGFIDAIYATPSQHRGERGTPPRSPKIDHPFKSRLWTWLTRHPEVSVGKNKEGNCLTLEEIFVEDSELATLPKEVKSAEKATGSQADTRGELRVFVSQERMWRAITGHEPDNARILPLEFALLSIIASFKSRGIIQGDLVRISGQDKRSVPKRTDLLQQKGYIEKKAIQYKGARTSLCTFQKFAGSGPAEISQSARPENERVGNAQQDDMIDFSVLLDKLFLCLRERKVITRNELKIELGMTELWRSKVLRRAIRKLEAIGCVRRVQAVSQYFEITQSSHPCVMLIREPTEKDIRLFHEDSSAVIAILQQDSIENLDDAQAQDEDREDITTPDTFRSSHGQKDTVQDAGRIIPQWTPDQSLPHLLFKLVDKAGSSGMDNLEIAAASMGIFFRRPIEALLARLVDSWQYTQPLHLRHLSLIRDTALRGTISYFIQYSFRNFAALVKDGQASWEAVETPIKKSVGRPAPISAKPKLDEHGFVIGNGPPLLLRQGNATLREGLEVAKPSDYVISFRDPIAVHLRDGSLGIRFENQLQTQKTVGRLRSVGFPASHDYHGERQCGTKRSRSDAGFSQGPEMIDEVPLTIHRRTIKRRKKKELSELEQLKAKGYDESWVVYNALTLQKPTPGLYLTPVGKRRALGMKQGRAGKGRIAIFKLPRLKEFDWFVETTPAPETAGSRVAQLAQVTQHRETITPHAPNSSRRRSGRLSENKLLPVLSETTSNSLTSPIQFTIHSNGEVSESSEVLPPDVKMAGTEISISEEASKKRKSLDVDNAATSECDAIAVLPGKRQRGRPPKKRRLIGQSLKDEAVPRASIDNSTSASSVPDEPQNVRNSDSDLQQQQEGQPSNLQLECPEQEPCQLKASPIAPSAQGVRDGVKGDDVSDFGSIARDRTEPVLTSASQTKQLRKTNIEPTPVQSDMFMGTANATGSTDQLSLIKNSQTLNQDDPFQVMPMDMDAIVSNGDNDISKSETQANTTSTFSGTSTRLIAPETLENLQPVTQTESEGGSKSKVTKKDTRGGSIAFQRRKIIMDIIQQCEGAHPLGTELWYPFATAWLKARTEKPDMRTIRTTVKSLVDAGKLRQLTFSGKNSKGLMVTKSLISRPEIDPMSSMIRNLQNAVLSADPEIYLHPKADIDPTLKKSHKGLAGLELKLPEVENEVRVDLSYMPAKVRRRQLHPRLPARYRFLVSSQSFDFRRPDFETSAGHGRVRKLRRFRIPSSTSPYLDSLSTPVPQSSTSNLSVGTSWLPKEVYTYDDLLFGAQWKPSLLSLLMCPPRIFNAATRTFGTGSYYTTKLKQNSKRRIAPPKQVVLPNELGDILSMSKACDLDLSNFSDPTSMRFFSEVDAVRDWELKSELHTVARSEDLRYISHTIPGPFESISLEGPVWFESDERPPPPPRRLEPPVTRQTTFRIAMEPLSTGSSPLSPHLVPQTGFGDRFPTQSNRRLMQLQGTTRLVHSTAKPGDRILKRVRHSKDFPQRVAEKLTMAIVVVRTLAGGLEGKLIDWALVASAFPGYDPQFIQDRGRNIIPRHRLQMARMQRDFQARYIEGYENNLVPKIDYNNLEGYDWEAVVNWAEEQLEGPSLMKVPNLPATHEQFASVFDIRKEPVLDINELYQHNAQTTMPRKRTLHANIPSAALARQKPVHTVMTLDKWKRVEQSERLDIAKTWVRANVITPEETYRPTEARRLLERFGEDLIGQAIQSLITERVISMSNRGKITPGRNYDVTEYFLHEFSRKRAIESKQLKRAIHFKLNVLDPAFQSAGKYELPYEAEDGDILVLIDLLAAGRVTMCPVNPPRNKYGLTDQGYLTRRMDKTKLRFTVEIRPVAERYVYGNPLAEIVAETPVPTAGLNEEVLDSLDTLPRIPLWIDVHGNFVKLLWEIFVAAVLGLIVVQPGAGAETIGRVLQPHVGAWEVELILQWLDAVGAIRCVREDGGKRSWMVKEWWYLVLCS</sequence>
<accession>A0AAF0DPR9</accession>
<protein>
    <recommendedName>
        <fullName evidence="11">TFIIIC transcription initiation factor complex subunits Tfc3</fullName>
    </recommendedName>
</protein>
<name>A0AAF0DPR9_9EURO</name>
<feature type="compositionally biased region" description="Acidic residues" evidence="6">
    <location>
        <begin position="346"/>
        <end position="356"/>
    </location>
</feature>
<dbReference type="PANTHER" id="PTHR15180:SF1">
    <property type="entry name" value="GENERAL TRANSCRIPTION FACTOR 3C POLYPEPTIDE 1"/>
    <property type="match status" value="1"/>
</dbReference>
<evidence type="ECO:0000313" key="9">
    <source>
        <dbReference type="EMBL" id="WEW61236.1"/>
    </source>
</evidence>
<feature type="region of interest" description="Disordered" evidence="6">
    <location>
        <begin position="815"/>
        <end position="875"/>
    </location>
</feature>
<evidence type="ECO:0000256" key="6">
    <source>
        <dbReference type="SAM" id="MobiDB-lite"/>
    </source>
</evidence>
<keyword evidence="10" id="KW-1185">Reference proteome</keyword>
<dbReference type="GO" id="GO:0006384">
    <property type="term" value="P:transcription initiation at RNA polymerase III promoter"/>
    <property type="evidence" value="ECO:0007669"/>
    <property type="project" value="InterPro"/>
</dbReference>
<dbReference type="GO" id="GO:0003677">
    <property type="term" value="F:DNA binding"/>
    <property type="evidence" value="ECO:0007669"/>
    <property type="project" value="UniProtKB-KW"/>
</dbReference>
<keyword evidence="3" id="KW-0238">DNA-binding</keyword>
<dbReference type="InterPro" id="IPR007309">
    <property type="entry name" value="TFIIIC_Bblock-bd"/>
</dbReference>
<evidence type="ECO:0000256" key="4">
    <source>
        <dbReference type="ARBA" id="ARBA00023163"/>
    </source>
</evidence>
<proteinExistence type="predicted"/>
<evidence type="ECO:0000256" key="5">
    <source>
        <dbReference type="ARBA" id="ARBA00023242"/>
    </source>
</evidence>
<dbReference type="Pfam" id="PF04182">
    <property type="entry name" value="B-block_TFIIIC"/>
    <property type="match status" value="1"/>
</dbReference>
<feature type="compositionally biased region" description="Basic residues" evidence="6">
    <location>
        <begin position="816"/>
        <end position="828"/>
    </location>
</feature>
<evidence type="ECO:0000313" key="10">
    <source>
        <dbReference type="Proteomes" id="UP001219355"/>
    </source>
</evidence>
<feature type="region of interest" description="Disordered" evidence="6">
    <location>
        <begin position="1023"/>
        <end position="1046"/>
    </location>
</feature>
<keyword evidence="5" id="KW-0539">Nucleus</keyword>
<feature type="domain" description="B-block binding subunit of TFIIIC" evidence="7">
    <location>
        <begin position="146"/>
        <end position="213"/>
    </location>
</feature>
<evidence type="ECO:0000256" key="3">
    <source>
        <dbReference type="ARBA" id="ARBA00023125"/>
    </source>
</evidence>
<keyword evidence="4" id="KW-0804">Transcription</keyword>
<organism evidence="9 10">
    <name type="scientific">Emydomyces testavorans</name>
    <dbReference type="NCBI Taxonomy" id="2070801"/>
    <lineage>
        <taxon>Eukaryota</taxon>
        <taxon>Fungi</taxon>
        <taxon>Dikarya</taxon>
        <taxon>Ascomycota</taxon>
        <taxon>Pezizomycotina</taxon>
        <taxon>Eurotiomycetes</taxon>
        <taxon>Eurotiomycetidae</taxon>
        <taxon>Onygenales</taxon>
        <taxon>Nannizziopsiaceae</taxon>
        <taxon>Emydomyces</taxon>
    </lineage>
</organism>
<dbReference type="CDD" id="cd16169">
    <property type="entry name" value="Tau138_eWH"/>
    <property type="match status" value="1"/>
</dbReference>
<dbReference type="Pfam" id="PF20222">
    <property type="entry name" value="DUF6581"/>
    <property type="match status" value="1"/>
</dbReference>
<feature type="compositionally biased region" description="Polar residues" evidence="6">
    <location>
        <begin position="858"/>
        <end position="875"/>
    </location>
</feature>
<evidence type="ECO:0000259" key="8">
    <source>
        <dbReference type="Pfam" id="PF20222"/>
    </source>
</evidence>
<dbReference type="InterPro" id="IPR046488">
    <property type="entry name" value="Sfc3/Tfc3_C"/>
</dbReference>
<dbReference type="GO" id="GO:0042791">
    <property type="term" value="P:5S class rRNA transcription by RNA polymerase III"/>
    <property type="evidence" value="ECO:0007669"/>
    <property type="project" value="TreeGrafter"/>
</dbReference>
<comment type="subcellular location">
    <subcellularLocation>
        <location evidence="1">Nucleus</location>
    </subcellularLocation>
</comment>
<reference evidence="9" key="1">
    <citation type="submission" date="2023-03" db="EMBL/GenBank/DDBJ databases">
        <title>Emydomyces testavorans Genome Sequence.</title>
        <authorList>
            <person name="Hoyer L."/>
        </authorList>
    </citation>
    <scope>NUCLEOTIDE SEQUENCE</scope>
    <source>
        <strain evidence="9">16-2883</strain>
    </source>
</reference>
<gene>
    <name evidence="9" type="ORF">PRK78_006726</name>
</gene>
<dbReference type="Proteomes" id="UP001219355">
    <property type="component" value="Chromosome 4"/>
</dbReference>